<feature type="transmembrane region" description="Helical" evidence="1">
    <location>
        <begin position="203"/>
        <end position="220"/>
    </location>
</feature>
<keyword evidence="1" id="KW-0812">Transmembrane</keyword>
<evidence type="ECO:0000256" key="1">
    <source>
        <dbReference type="SAM" id="Phobius"/>
    </source>
</evidence>
<dbReference type="RefSeq" id="WP_013168125.1">
    <property type="nucleotide sequence ID" value="NC_014217.1"/>
</dbReference>
<proteinExistence type="predicted"/>
<dbReference type="Proteomes" id="UP000006633">
    <property type="component" value="Chromosome"/>
</dbReference>
<dbReference type="STRING" id="639283.Snov_3350"/>
<keyword evidence="1" id="KW-0472">Membrane</keyword>
<reference evidence="2 3" key="1">
    <citation type="journal article" date="2012" name="Stand. Genomic Sci.">
        <title>Complete genome sequence of the facultatively chemolithoautotrophic and methylotrophic alpha Proteobacterium Starkeya novella type strain (ATCC 8093(T)).</title>
        <authorList>
            <person name="Kappler U."/>
            <person name="Davenport K."/>
            <person name="Beatson S."/>
            <person name="Lucas S."/>
            <person name="Lapidus A."/>
            <person name="Copeland A."/>
            <person name="Berry K.W."/>
            <person name="Glavina Del Rio T."/>
            <person name="Hammon N."/>
            <person name="Dalin E."/>
            <person name="Tice H."/>
            <person name="Pitluck S."/>
            <person name="Richardson P."/>
            <person name="Bruce D."/>
            <person name="Goodwin L.A."/>
            <person name="Han C."/>
            <person name="Tapia R."/>
            <person name="Detter J.C."/>
            <person name="Chang Y.J."/>
            <person name="Jeffries C.D."/>
            <person name="Land M."/>
            <person name="Hauser L."/>
            <person name="Kyrpides N.C."/>
            <person name="Goker M."/>
            <person name="Ivanova N."/>
            <person name="Klenk H.P."/>
            <person name="Woyke T."/>
        </authorList>
    </citation>
    <scope>NUCLEOTIDE SEQUENCE [LARGE SCALE GENOMIC DNA]</scope>
    <source>
        <strain evidence="3">ATCC 8093 / DSM 506 / JCM 20403 / CCM 1077 / IAM 12100 / NBRC 12443 / NCIMB 10456</strain>
    </source>
</reference>
<dbReference type="Gene3D" id="3.40.50.1820">
    <property type="entry name" value="alpha/beta hydrolase"/>
    <property type="match status" value="1"/>
</dbReference>
<keyword evidence="3" id="KW-1185">Reference proteome</keyword>
<feature type="transmembrane region" description="Helical" evidence="1">
    <location>
        <begin position="179"/>
        <end position="197"/>
    </location>
</feature>
<name>D7A8U0_ANCN5</name>
<accession>D7A8U0</accession>
<feature type="transmembrane region" description="Helical" evidence="1">
    <location>
        <begin position="144"/>
        <end position="167"/>
    </location>
</feature>
<gene>
    <name evidence="2" type="ordered locus">Snov_3350</name>
</gene>
<dbReference type="EMBL" id="CP002026">
    <property type="protein sequence ID" value="ADH90624.1"/>
    <property type="molecule type" value="Genomic_DNA"/>
</dbReference>
<dbReference type="AlphaFoldDB" id="D7A8U0"/>
<dbReference type="eggNOG" id="ENOG50333ZJ">
    <property type="taxonomic scope" value="Bacteria"/>
</dbReference>
<dbReference type="InterPro" id="IPR029058">
    <property type="entry name" value="AB_hydrolase_fold"/>
</dbReference>
<dbReference type="HOGENOM" id="CLU_713590_0_0_5"/>
<organism evidence="2 3">
    <name type="scientific">Ancylobacter novellus (strain ATCC 8093 / DSM 506 / JCM 20403 / CCM 1077 / IAM 12100 / NBRC 12443 / NCIMB 10456)</name>
    <name type="common">Starkeya novella</name>
    <dbReference type="NCBI Taxonomy" id="639283"/>
    <lineage>
        <taxon>Bacteria</taxon>
        <taxon>Pseudomonadati</taxon>
        <taxon>Pseudomonadota</taxon>
        <taxon>Alphaproteobacteria</taxon>
        <taxon>Hyphomicrobiales</taxon>
        <taxon>Xanthobacteraceae</taxon>
        <taxon>Ancylobacter</taxon>
    </lineage>
</organism>
<dbReference type="OrthoDB" id="453176at2"/>
<sequence>MNVPAVVQPAPVPATVSRARRRAVIFVPGLKRRERNQQRDALVENLLLNEDVPLRRSASDGDEIKIAGTAGVRLKAARTGTETDPPAPGEIDIFEAYWGDQLPVDAEQQPLRRMTRGLALLRYWFVSPMWGAFSSTSWQIPAGLLLGGGALVLWYLSLLATFAGQWLDPASDLTAQAKQLMSFAPWLADWLAVPIAYVASWRIWPLISLLLPITPIMVIVDHAQAVRLLLTNAMDEKGIGRRARVRKAVADVLSAAAEARTSDGEPAYSEIVIVGHSFGTIILIDVLADWPYEAELAKLSVVTLGSPQSVLARRSSWLKEETRRLMQERRVSAWTDISGEDDYLSAPIDGHKAAYGTACALTLSLEQSGLPFSTSAHDAYLASYEVLRLIVR</sequence>
<evidence type="ECO:0000313" key="3">
    <source>
        <dbReference type="Proteomes" id="UP000006633"/>
    </source>
</evidence>
<dbReference type="SUPFAM" id="SSF53474">
    <property type="entry name" value="alpha/beta-Hydrolases"/>
    <property type="match status" value="1"/>
</dbReference>
<evidence type="ECO:0000313" key="2">
    <source>
        <dbReference type="EMBL" id="ADH90624.1"/>
    </source>
</evidence>
<evidence type="ECO:0008006" key="4">
    <source>
        <dbReference type="Google" id="ProtNLM"/>
    </source>
</evidence>
<dbReference type="KEGG" id="sno:Snov_3350"/>
<keyword evidence="1" id="KW-1133">Transmembrane helix</keyword>
<protein>
    <recommendedName>
        <fullName evidence="4">Alpha/beta hydrolase</fullName>
    </recommendedName>
</protein>